<reference evidence="1" key="2">
    <citation type="journal article" date="2015" name="Data Brief">
        <title>Shoot transcriptome of the giant reed, Arundo donax.</title>
        <authorList>
            <person name="Barrero R.A."/>
            <person name="Guerrero F.D."/>
            <person name="Moolhuijzen P."/>
            <person name="Goolsby J.A."/>
            <person name="Tidwell J."/>
            <person name="Bellgard S.E."/>
            <person name="Bellgard M.I."/>
        </authorList>
    </citation>
    <scope>NUCLEOTIDE SEQUENCE</scope>
    <source>
        <tissue evidence="1">Shoot tissue taken approximately 20 cm above the soil surface</tissue>
    </source>
</reference>
<protein>
    <submittedName>
        <fullName evidence="1">Uncharacterized protein</fullName>
    </submittedName>
</protein>
<evidence type="ECO:0000313" key="1">
    <source>
        <dbReference type="EMBL" id="JAD98724.1"/>
    </source>
</evidence>
<dbReference type="AlphaFoldDB" id="A0A0A9EDA3"/>
<sequence>MLQYIASFELFVQITVLNIKFDPVLLLTDLQIAVFSPSAIYAPTKIWKISLAVTNTLFHCGFPCCYDGNKINQVLEQIQPISCLMLYNLYIFFLSMEHRSRHCACFSTSVPHFAIHLRR</sequence>
<reference evidence="1" key="1">
    <citation type="submission" date="2014-09" db="EMBL/GenBank/DDBJ databases">
        <authorList>
            <person name="Magalhaes I.L.F."/>
            <person name="Oliveira U."/>
            <person name="Santos F.R."/>
            <person name="Vidigal T.H.D.A."/>
            <person name="Brescovit A.D."/>
            <person name="Santos A.J."/>
        </authorList>
    </citation>
    <scope>NUCLEOTIDE SEQUENCE</scope>
    <source>
        <tissue evidence="1">Shoot tissue taken approximately 20 cm above the soil surface</tissue>
    </source>
</reference>
<proteinExistence type="predicted"/>
<name>A0A0A9EDA3_ARUDO</name>
<dbReference type="EMBL" id="GBRH01199171">
    <property type="protein sequence ID" value="JAD98724.1"/>
    <property type="molecule type" value="Transcribed_RNA"/>
</dbReference>
<accession>A0A0A9EDA3</accession>
<organism evidence="1">
    <name type="scientific">Arundo donax</name>
    <name type="common">Giant reed</name>
    <name type="synonym">Donax arundinaceus</name>
    <dbReference type="NCBI Taxonomy" id="35708"/>
    <lineage>
        <taxon>Eukaryota</taxon>
        <taxon>Viridiplantae</taxon>
        <taxon>Streptophyta</taxon>
        <taxon>Embryophyta</taxon>
        <taxon>Tracheophyta</taxon>
        <taxon>Spermatophyta</taxon>
        <taxon>Magnoliopsida</taxon>
        <taxon>Liliopsida</taxon>
        <taxon>Poales</taxon>
        <taxon>Poaceae</taxon>
        <taxon>PACMAD clade</taxon>
        <taxon>Arundinoideae</taxon>
        <taxon>Arundineae</taxon>
        <taxon>Arundo</taxon>
    </lineage>
</organism>